<sequence length="101" mass="10871">MSVHGDEAPGQGTYTSAGGKIAATLNNWALAQQPHPCPDLSATLADNRRHLTNASPERLCTCSVKVGWVQVVYDDLTKYLGLVLTGHAPSSISAVFHRHKY</sequence>
<dbReference type="Proteomes" id="UP000016936">
    <property type="component" value="Unassembled WGS sequence"/>
</dbReference>
<dbReference type="AlphaFoldDB" id="M2UDM6"/>
<dbReference type="EMBL" id="KB445569">
    <property type="protein sequence ID" value="EMD96659.1"/>
    <property type="molecule type" value="Genomic_DNA"/>
</dbReference>
<accession>M2UDM6</accession>
<keyword evidence="2" id="KW-1185">Reference proteome</keyword>
<reference evidence="2" key="2">
    <citation type="journal article" date="2013" name="PLoS Genet.">
        <title>Comparative genome structure, secondary metabolite, and effector coding capacity across Cochliobolus pathogens.</title>
        <authorList>
            <person name="Condon B.J."/>
            <person name="Leng Y."/>
            <person name="Wu D."/>
            <person name="Bushley K.E."/>
            <person name="Ohm R.A."/>
            <person name="Otillar R."/>
            <person name="Martin J."/>
            <person name="Schackwitz W."/>
            <person name="Grimwood J."/>
            <person name="MohdZainudin N."/>
            <person name="Xue C."/>
            <person name="Wang R."/>
            <person name="Manning V.A."/>
            <person name="Dhillon B."/>
            <person name="Tu Z.J."/>
            <person name="Steffenson B.J."/>
            <person name="Salamov A."/>
            <person name="Sun H."/>
            <person name="Lowry S."/>
            <person name="LaButti K."/>
            <person name="Han J."/>
            <person name="Copeland A."/>
            <person name="Lindquist E."/>
            <person name="Barry K."/>
            <person name="Schmutz J."/>
            <person name="Baker S.E."/>
            <person name="Ciuffetti L.M."/>
            <person name="Grigoriev I.V."/>
            <person name="Zhong S."/>
            <person name="Turgeon B.G."/>
        </authorList>
    </citation>
    <scope>NUCLEOTIDE SEQUENCE [LARGE SCALE GENOMIC DNA]</scope>
    <source>
        <strain evidence="2">C5 / ATCC 48332 / race O</strain>
    </source>
</reference>
<dbReference type="HOGENOM" id="CLU_180184_0_0_1"/>
<evidence type="ECO:0000313" key="1">
    <source>
        <dbReference type="EMBL" id="EMD96659.1"/>
    </source>
</evidence>
<name>M2UDM6_COCH5</name>
<protein>
    <submittedName>
        <fullName evidence="1">Uncharacterized protein</fullName>
    </submittedName>
</protein>
<dbReference type="OrthoDB" id="10383154at2759"/>
<proteinExistence type="predicted"/>
<organism evidence="1 2">
    <name type="scientific">Cochliobolus heterostrophus (strain C5 / ATCC 48332 / race O)</name>
    <name type="common">Southern corn leaf blight fungus</name>
    <name type="synonym">Bipolaris maydis</name>
    <dbReference type="NCBI Taxonomy" id="701091"/>
    <lineage>
        <taxon>Eukaryota</taxon>
        <taxon>Fungi</taxon>
        <taxon>Dikarya</taxon>
        <taxon>Ascomycota</taxon>
        <taxon>Pezizomycotina</taxon>
        <taxon>Dothideomycetes</taxon>
        <taxon>Pleosporomycetidae</taxon>
        <taxon>Pleosporales</taxon>
        <taxon>Pleosporineae</taxon>
        <taxon>Pleosporaceae</taxon>
        <taxon>Bipolaris</taxon>
    </lineage>
</organism>
<gene>
    <name evidence="1" type="ORF">COCHEDRAFT_1025176</name>
</gene>
<reference evidence="1 2" key="1">
    <citation type="journal article" date="2012" name="PLoS Pathog.">
        <title>Diverse lifestyles and strategies of plant pathogenesis encoded in the genomes of eighteen Dothideomycetes fungi.</title>
        <authorList>
            <person name="Ohm R.A."/>
            <person name="Feau N."/>
            <person name="Henrissat B."/>
            <person name="Schoch C.L."/>
            <person name="Horwitz B.A."/>
            <person name="Barry K.W."/>
            <person name="Condon B.J."/>
            <person name="Copeland A.C."/>
            <person name="Dhillon B."/>
            <person name="Glaser F."/>
            <person name="Hesse C.N."/>
            <person name="Kosti I."/>
            <person name="LaButti K."/>
            <person name="Lindquist E.A."/>
            <person name="Lucas S."/>
            <person name="Salamov A.A."/>
            <person name="Bradshaw R.E."/>
            <person name="Ciuffetti L."/>
            <person name="Hamelin R.C."/>
            <person name="Kema G.H.J."/>
            <person name="Lawrence C."/>
            <person name="Scott J.A."/>
            <person name="Spatafora J.W."/>
            <person name="Turgeon B.G."/>
            <person name="de Wit P.J.G.M."/>
            <person name="Zhong S."/>
            <person name="Goodwin S.B."/>
            <person name="Grigoriev I.V."/>
        </authorList>
    </citation>
    <scope>NUCLEOTIDE SEQUENCE [LARGE SCALE GENOMIC DNA]</scope>
    <source>
        <strain evidence="2">C5 / ATCC 48332 / race O</strain>
    </source>
</reference>
<evidence type="ECO:0000313" key="2">
    <source>
        <dbReference type="Proteomes" id="UP000016936"/>
    </source>
</evidence>